<organism evidence="1 4">
    <name type="scientific">Escherichia coli</name>
    <dbReference type="NCBI Taxonomy" id="562"/>
    <lineage>
        <taxon>Bacteria</taxon>
        <taxon>Pseudomonadati</taxon>
        <taxon>Pseudomonadota</taxon>
        <taxon>Gammaproteobacteria</taxon>
        <taxon>Enterobacterales</taxon>
        <taxon>Enterobacteriaceae</taxon>
        <taxon>Escherichia</taxon>
    </lineage>
</organism>
<dbReference type="EMBL" id="LRKC01000160">
    <property type="protein sequence ID" value="OKV06487.1"/>
    <property type="molecule type" value="Genomic_DNA"/>
</dbReference>
<dbReference type="Proteomes" id="UP000471490">
    <property type="component" value="Unassembled WGS sequence"/>
</dbReference>
<accession>A0A1M0GUT7</accession>
<dbReference type="Proteomes" id="UP000185794">
    <property type="component" value="Unassembled WGS sequence"/>
</dbReference>
<name>A0A1M0GUT7_ECOLX</name>
<gene>
    <name evidence="2" type="ORF">AWP47_22840</name>
    <name evidence="1" type="ORF">FPI65_27675</name>
</gene>
<dbReference type="InterPro" id="IPR012441">
    <property type="entry name" value="DUF1643"/>
</dbReference>
<evidence type="ECO:0000313" key="4">
    <source>
        <dbReference type="Proteomes" id="UP000471490"/>
    </source>
</evidence>
<dbReference type="RefSeq" id="WP_000588537.1">
    <property type="nucleotide sequence ID" value="NZ_AP027619.1"/>
</dbReference>
<reference evidence="1 4" key="2">
    <citation type="journal article" date="2020" name="Int. J. Nanomedicine">
        <title>Consequences Of Long-Term Bacteria's Exposure To Silver Nanoformulations With Different PhysicoChemical Properties.</title>
        <authorList>
            <person name="Kedziora A."/>
            <person name="Wernecki M."/>
            <person name="Korzekwa K."/>
            <person name="Speruda M."/>
            <person name="Gerasymchuk Y."/>
            <person name="Lukowiak A."/>
            <person name="Bugla-Ploskonska G."/>
        </authorList>
    </citation>
    <scope>NUCLEOTIDE SEQUENCE [LARGE SCALE GENOMIC DNA]</scope>
    <source>
        <strain evidence="1 4">ATCC 11230</strain>
    </source>
</reference>
<reference evidence="2 3" key="1">
    <citation type="journal article" date="2017" name="Front. Cell. Infect. Microbiol.">
        <title>Chaperone-usher pili loci of human colonization factor-negative enterotoxigenic Escherichia coli.</title>
        <authorList>
            <person name="Del Canto F."/>
            <person name="Vidal R."/>
            <person name="Stine O.C."/>
            <person name="Pop M."/>
        </authorList>
    </citation>
    <scope>NUCLEOTIDE SEQUENCE [LARGE SCALE GENOMIC DNA]</scope>
    <source>
        <strain evidence="2 3">700324</strain>
    </source>
</reference>
<evidence type="ECO:0000313" key="1">
    <source>
        <dbReference type="EMBL" id="NDR94973.1"/>
    </source>
</evidence>
<sequence length="155" mass="17345">MIKDAIFSPCGQYRYSLSRVWDESKPYALFIGLNPSYADAEKDDRTLSRCISFAKSWGYGGVYMANLFAFVHTQRHEMMKASDPIGKDNDSHLIRLVSGAGLVVAAWGNEGRHLKRSTTVRQLLPESTMCFVLNATGEPKHPLYMKNDSVLIPLG</sequence>
<dbReference type="Pfam" id="PF07799">
    <property type="entry name" value="DUF1643"/>
    <property type="match status" value="1"/>
</dbReference>
<protein>
    <submittedName>
        <fullName evidence="1">DUF1643 domain-containing protein</fullName>
    </submittedName>
</protein>
<dbReference type="PIRSF" id="PIRSF032209">
    <property type="entry name" value="UCP032209"/>
    <property type="match status" value="1"/>
</dbReference>
<evidence type="ECO:0000313" key="2">
    <source>
        <dbReference type="EMBL" id="OKV06487.1"/>
    </source>
</evidence>
<dbReference type="AlphaFoldDB" id="A0A1M0GUT7"/>
<dbReference type="EMBL" id="VLTB01000460">
    <property type="protein sequence ID" value="NDR94973.1"/>
    <property type="molecule type" value="Genomic_DNA"/>
</dbReference>
<comment type="caution">
    <text evidence="1">The sequence shown here is derived from an EMBL/GenBank/DDBJ whole genome shotgun (WGS) entry which is preliminary data.</text>
</comment>
<dbReference type="InterPro" id="IPR016992">
    <property type="entry name" value="UCP032209"/>
</dbReference>
<evidence type="ECO:0000313" key="3">
    <source>
        <dbReference type="Proteomes" id="UP000185794"/>
    </source>
</evidence>
<proteinExistence type="predicted"/>